<dbReference type="RefSeq" id="WP_158075523.1">
    <property type="nucleotide sequence ID" value="NZ_MUFR01000027.1"/>
</dbReference>
<dbReference type="InterPro" id="IPR043129">
    <property type="entry name" value="ATPase_NBD"/>
</dbReference>
<name>A0ABX3KPA1_SALCS</name>
<evidence type="ECO:0000256" key="3">
    <source>
        <dbReference type="ARBA" id="ARBA00022448"/>
    </source>
</evidence>
<feature type="domain" description="GspL cytoplasmic actin-ATPase-like" evidence="11">
    <location>
        <begin position="5"/>
        <end position="253"/>
    </location>
</feature>
<evidence type="ECO:0000256" key="2">
    <source>
        <dbReference type="ARBA" id="ARBA00005318"/>
    </source>
</evidence>
<comment type="subcellular location">
    <subcellularLocation>
        <location evidence="1">Cell inner membrane</location>
        <topology evidence="1">Single-pass membrane protein</topology>
    </subcellularLocation>
</comment>
<evidence type="ECO:0000259" key="12">
    <source>
        <dbReference type="Pfam" id="PF12693"/>
    </source>
</evidence>
<evidence type="ECO:0000256" key="8">
    <source>
        <dbReference type="ARBA" id="ARBA00022989"/>
    </source>
</evidence>
<proteinExistence type="inferred from homology"/>
<accession>A0ABX3KPA1</accession>
<keyword evidence="6" id="KW-0812">Transmembrane</keyword>
<organism evidence="13 14">
    <name type="scientific">Salinivibrio costicola subsp. alcaliphilus</name>
    <dbReference type="NCBI Taxonomy" id="272773"/>
    <lineage>
        <taxon>Bacteria</taxon>
        <taxon>Pseudomonadati</taxon>
        <taxon>Pseudomonadota</taxon>
        <taxon>Gammaproteobacteria</taxon>
        <taxon>Vibrionales</taxon>
        <taxon>Vibrionaceae</taxon>
        <taxon>Salinivibrio</taxon>
    </lineage>
</organism>
<keyword evidence="3 10" id="KW-0813">Transport</keyword>
<dbReference type="Gene3D" id="3.30.1360.100">
    <property type="entry name" value="General secretion pathway protein M, EpsM"/>
    <property type="match status" value="1"/>
</dbReference>
<comment type="function">
    <text evidence="10">Inner membrane component of the type II secretion system required for the energy-dependent secretion of extracellular factors such as proteases and toxins from the periplasm.</text>
</comment>
<dbReference type="PIRSF" id="PIRSF015761">
    <property type="entry name" value="Protein_L"/>
    <property type="match status" value="1"/>
</dbReference>
<evidence type="ECO:0000256" key="9">
    <source>
        <dbReference type="ARBA" id="ARBA00023136"/>
    </source>
</evidence>
<comment type="caution">
    <text evidence="13">The sequence shown here is derived from an EMBL/GenBank/DDBJ whole genome shotgun (WGS) entry which is preliminary data.</text>
</comment>
<dbReference type="InterPro" id="IPR025691">
    <property type="entry name" value="GspL_pp_dom"/>
</dbReference>
<gene>
    <name evidence="13" type="ORF">BZJ21_10400</name>
</gene>
<keyword evidence="7 10" id="KW-0653">Protein transport</keyword>
<dbReference type="Gene3D" id="3.30.420.370">
    <property type="match status" value="1"/>
</dbReference>
<dbReference type="InterPro" id="IPR024230">
    <property type="entry name" value="GspL_cyto_dom"/>
</dbReference>
<dbReference type="Pfam" id="PF05134">
    <property type="entry name" value="T2SSL"/>
    <property type="match status" value="1"/>
</dbReference>
<evidence type="ECO:0000256" key="7">
    <source>
        <dbReference type="ARBA" id="ARBA00022927"/>
    </source>
</evidence>
<evidence type="ECO:0000256" key="5">
    <source>
        <dbReference type="ARBA" id="ARBA00022519"/>
    </source>
</evidence>
<keyword evidence="9" id="KW-0472">Membrane</keyword>
<comment type="similarity">
    <text evidence="2 10">Belongs to the GSP L family.</text>
</comment>
<evidence type="ECO:0000313" key="14">
    <source>
        <dbReference type="Proteomes" id="UP000189431"/>
    </source>
</evidence>
<sequence length="417" mass="46809">MSERLIIRISDASQPIYWAQVRTSDNQVMTTGTCQQLSALTEQAQTRRVVVLVDSTWLTLTSVTLPPGSRRQRDKVVPYLLEEALADEVEAVHVTLLDTQENTAQVAVVAHRQMQAWQQALDAANIHARQWIPDVLCLPWQPQTLTLAPLADQWLCRYQPHQGVVGQRAWLAFWAQAWWQQLGNQTEGARAADTESSTLSLQVYGAQDAHTESPLPIDGFPVQWQQSEPTISMLAAQSTAVSANLLSGPYRPQSQMKQRFKPLIPTAALLVMVMALLGGEQWLALRDTQQQVQVLRSQSEALFRETLPQYQRIPTRSYMVRQMDAEIARLAGQQQDSALLPWLAQLAPMLDDVPGLELQALRYQGNRDALILRAKGRDFAQFERLRGILSEHYATELGQLNRSGDVVSGEFTLRSPS</sequence>
<dbReference type="Gene3D" id="3.30.420.380">
    <property type="match status" value="1"/>
</dbReference>
<dbReference type="CDD" id="cd24017">
    <property type="entry name" value="ASKHA_T2SSL_N"/>
    <property type="match status" value="1"/>
</dbReference>
<dbReference type="NCBIfam" id="TIGR01709">
    <property type="entry name" value="typeII_sec_gspL"/>
    <property type="match status" value="1"/>
</dbReference>
<evidence type="ECO:0000313" key="13">
    <source>
        <dbReference type="EMBL" id="OOF33540.1"/>
    </source>
</evidence>
<keyword evidence="8" id="KW-1133">Transmembrane helix</keyword>
<dbReference type="Proteomes" id="UP000189431">
    <property type="component" value="Unassembled WGS sequence"/>
</dbReference>
<protein>
    <recommendedName>
        <fullName evidence="10">Type II secretion system protein L</fullName>
        <shortName evidence="10">T2SS protein L</shortName>
    </recommendedName>
</protein>
<reference evidence="14" key="1">
    <citation type="submission" date="2017-01" db="EMBL/GenBank/DDBJ databases">
        <title>Draft genome of the species Salinivibrio costicola subsp. alcaliphilus.</title>
        <authorList>
            <person name="Lopez-Hermoso C."/>
            <person name="De La Haba R."/>
            <person name="Sanchez-Porro C."/>
            <person name="Ventosa A."/>
        </authorList>
    </citation>
    <scope>NUCLEOTIDE SEQUENCE [LARGE SCALE GENOMIC DNA]</scope>
    <source>
        <strain evidence="14">CBH448</strain>
    </source>
</reference>
<dbReference type="SUPFAM" id="SSF53067">
    <property type="entry name" value="Actin-like ATPase domain"/>
    <property type="match status" value="2"/>
</dbReference>
<evidence type="ECO:0000256" key="4">
    <source>
        <dbReference type="ARBA" id="ARBA00022475"/>
    </source>
</evidence>
<evidence type="ECO:0000256" key="6">
    <source>
        <dbReference type="ARBA" id="ARBA00022692"/>
    </source>
</evidence>
<keyword evidence="4" id="KW-1003">Cell membrane</keyword>
<keyword evidence="5" id="KW-0997">Cell inner membrane</keyword>
<evidence type="ECO:0000256" key="1">
    <source>
        <dbReference type="ARBA" id="ARBA00004377"/>
    </source>
</evidence>
<evidence type="ECO:0000256" key="10">
    <source>
        <dbReference type="PIRNR" id="PIRNR015761"/>
    </source>
</evidence>
<feature type="domain" description="GspL periplasmic" evidence="12">
    <location>
        <begin position="258"/>
        <end position="415"/>
    </location>
</feature>
<keyword evidence="14" id="KW-1185">Reference proteome</keyword>
<dbReference type="EMBL" id="MUFR01000027">
    <property type="protein sequence ID" value="OOF33540.1"/>
    <property type="molecule type" value="Genomic_DNA"/>
</dbReference>
<dbReference type="Pfam" id="PF12693">
    <property type="entry name" value="GspL_C"/>
    <property type="match status" value="1"/>
</dbReference>
<evidence type="ECO:0000259" key="11">
    <source>
        <dbReference type="Pfam" id="PF05134"/>
    </source>
</evidence>
<dbReference type="InterPro" id="IPR007812">
    <property type="entry name" value="T2SS_protein-GspL"/>
</dbReference>